<feature type="chain" id="PRO_5039021213" evidence="1">
    <location>
        <begin position="24"/>
        <end position="460"/>
    </location>
</feature>
<keyword evidence="1" id="KW-0732">Signal</keyword>
<dbReference type="Pfam" id="PF07044">
    <property type="entry name" value="DUF1329"/>
    <property type="match status" value="1"/>
</dbReference>
<dbReference type="Proteomes" id="UP001164472">
    <property type="component" value="Chromosome"/>
</dbReference>
<feature type="signal peptide" evidence="1">
    <location>
        <begin position="1"/>
        <end position="23"/>
    </location>
</feature>
<evidence type="ECO:0000313" key="3">
    <source>
        <dbReference type="Proteomes" id="UP001164472"/>
    </source>
</evidence>
<dbReference type="AlphaFoldDB" id="A0A9E8HLU5"/>
<reference evidence="2" key="1">
    <citation type="submission" date="2022-07" db="EMBL/GenBank/DDBJ databases">
        <title>Alkalimarinus sp. nov., isolated from gut of a Alitta virens.</title>
        <authorList>
            <person name="Yang A.I."/>
            <person name="Shin N.-R."/>
        </authorList>
    </citation>
    <scope>NUCLEOTIDE SEQUENCE</scope>
    <source>
        <strain evidence="2">FA028</strain>
    </source>
</reference>
<dbReference type="RefSeq" id="WP_251810458.1">
    <property type="nucleotide sequence ID" value="NZ_CP101527.1"/>
</dbReference>
<protein>
    <submittedName>
        <fullName evidence="2">DUF1329 domain-containing protein</fullName>
    </submittedName>
</protein>
<dbReference type="KEGG" id="asem:NNL22_03765"/>
<proteinExistence type="predicted"/>
<evidence type="ECO:0000313" key="2">
    <source>
        <dbReference type="EMBL" id="UZW75717.1"/>
    </source>
</evidence>
<dbReference type="EMBL" id="CP101527">
    <property type="protein sequence ID" value="UZW75717.1"/>
    <property type="molecule type" value="Genomic_DNA"/>
</dbReference>
<organism evidence="2 3">
    <name type="scientific">Alkalimarinus sediminis</name>
    <dbReference type="NCBI Taxonomy" id="1632866"/>
    <lineage>
        <taxon>Bacteria</taxon>
        <taxon>Pseudomonadati</taxon>
        <taxon>Pseudomonadota</taxon>
        <taxon>Gammaproteobacteria</taxon>
        <taxon>Alteromonadales</taxon>
        <taxon>Alteromonadaceae</taxon>
        <taxon>Alkalimarinus</taxon>
    </lineage>
</organism>
<name>A0A9E8HLU5_9ALTE</name>
<gene>
    <name evidence="2" type="ORF">NNL22_03765</name>
</gene>
<dbReference type="Gene3D" id="2.50.20.10">
    <property type="entry name" value="Lipoprotein localisation LolA/LolB/LppX"/>
    <property type="match status" value="1"/>
</dbReference>
<sequence length="460" mass="52820">MQKRKILLSGLIAFSLLSAGANAKVSSQEAQKLKGELTPFGGIKAGNEDNTIPEWTGGITKAPDGYKKSGQHHIDPFADDKILFTITAQNVETYKDKLTPGQLALFKTYPTTYKMPVYQSRRTQSAPKWVEDNIFKNATTGELVRGGAGIKNAYGGVPFPILSGDENEKGLQAIWNHNTRWRGVFVTRRSSEVNVQRNGDFTPVTSQQELFFNYYNPEGNEKKLKNILFYYLSFTKSPARLAGGAVLIHETMDQVKEPRQAWGYNSGQRRVRRAPNLAYDSPIAASDNLRTADDTDLYNGAPDRYDWTYKGLREVYIPYNSYKMSQGDVKYKTLLGVSHINPDLTRWELHRVHVVEANLKKGERHIYKKRVFYLDEDSWNATMVDQYDNRGELWRVSMAFLKNFYELPGVWTALDVFYDLQARRYHVQGLDSEERETRVFENKIPNTRYFKPSSLRRRGR</sequence>
<evidence type="ECO:0000256" key="1">
    <source>
        <dbReference type="SAM" id="SignalP"/>
    </source>
</evidence>
<dbReference type="InterPro" id="IPR010752">
    <property type="entry name" value="DUF1329"/>
</dbReference>
<accession>A0A9E8HLU5</accession>
<keyword evidence="3" id="KW-1185">Reference proteome</keyword>
<dbReference type="CDD" id="cd16329">
    <property type="entry name" value="LolA_like"/>
    <property type="match status" value="1"/>
</dbReference>